<name>A0A9P0CH01_9CUCU</name>
<dbReference type="Pfam" id="PF13903">
    <property type="entry name" value="Claudin_2"/>
    <property type="match status" value="1"/>
</dbReference>
<dbReference type="EMBL" id="OV651823">
    <property type="protein sequence ID" value="CAH1101221.1"/>
    <property type="molecule type" value="Genomic_DNA"/>
</dbReference>
<proteinExistence type="predicted"/>
<feature type="transmembrane region" description="Helical" evidence="5">
    <location>
        <begin position="207"/>
        <end position="235"/>
    </location>
</feature>
<evidence type="ECO:0000313" key="7">
    <source>
        <dbReference type="Proteomes" id="UP001153636"/>
    </source>
</evidence>
<dbReference type="Gene3D" id="1.20.140.150">
    <property type="match status" value="1"/>
</dbReference>
<evidence type="ECO:0000256" key="2">
    <source>
        <dbReference type="ARBA" id="ARBA00022692"/>
    </source>
</evidence>
<evidence type="ECO:0000256" key="1">
    <source>
        <dbReference type="ARBA" id="ARBA00004141"/>
    </source>
</evidence>
<keyword evidence="2 5" id="KW-0812">Transmembrane</keyword>
<comment type="subcellular location">
    <subcellularLocation>
        <location evidence="1">Membrane</location>
        <topology evidence="1">Multi-pass membrane protein</topology>
    </subcellularLocation>
</comment>
<dbReference type="GO" id="GO:0098943">
    <property type="term" value="P:neurotransmitter receptor transport, postsynaptic endosome to lysosome"/>
    <property type="evidence" value="ECO:0007669"/>
    <property type="project" value="TreeGrafter"/>
</dbReference>
<dbReference type="GO" id="GO:0016247">
    <property type="term" value="F:channel regulator activity"/>
    <property type="evidence" value="ECO:0007669"/>
    <property type="project" value="TreeGrafter"/>
</dbReference>
<keyword evidence="3 5" id="KW-1133">Transmembrane helix</keyword>
<feature type="transmembrane region" description="Helical" evidence="5">
    <location>
        <begin position="162"/>
        <end position="187"/>
    </location>
</feature>
<dbReference type="OrthoDB" id="9990458at2759"/>
<accession>A0A9P0CH01</accession>
<evidence type="ECO:0000313" key="6">
    <source>
        <dbReference type="EMBL" id="CAH1101221.1"/>
    </source>
</evidence>
<feature type="transmembrane region" description="Helical" evidence="5">
    <location>
        <begin position="131"/>
        <end position="150"/>
    </location>
</feature>
<evidence type="ECO:0000256" key="4">
    <source>
        <dbReference type="ARBA" id="ARBA00023136"/>
    </source>
</evidence>
<dbReference type="GO" id="GO:0005245">
    <property type="term" value="F:voltage-gated calcium channel activity"/>
    <property type="evidence" value="ECO:0007669"/>
    <property type="project" value="TreeGrafter"/>
</dbReference>
<evidence type="ECO:0000256" key="3">
    <source>
        <dbReference type="ARBA" id="ARBA00022989"/>
    </source>
</evidence>
<evidence type="ECO:0000256" key="5">
    <source>
        <dbReference type="SAM" id="Phobius"/>
    </source>
</evidence>
<organism evidence="6 7">
    <name type="scientific">Psylliodes chrysocephalus</name>
    <dbReference type="NCBI Taxonomy" id="3402493"/>
    <lineage>
        <taxon>Eukaryota</taxon>
        <taxon>Metazoa</taxon>
        <taxon>Ecdysozoa</taxon>
        <taxon>Arthropoda</taxon>
        <taxon>Hexapoda</taxon>
        <taxon>Insecta</taxon>
        <taxon>Pterygota</taxon>
        <taxon>Neoptera</taxon>
        <taxon>Endopterygota</taxon>
        <taxon>Coleoptera</taxon>
        <taxon>Polyphaga</taxon>
        <taxon>Cucujiformia</taxon>
        <taxon>Chrysomeloidea</taxon>
        <taxon>Chrysomelidae</taxon>
        <taxon>Galerucinae</taxon>
        <taxon>Alticini</taxon>
        <taxon>Psylliodes</taxon>
    </lineage>
</organism>
<dbReference type="Proteomes" id="UP001153636">
    <property type="component" value="Chromosome 11"/>
</dbReference>
<keyword evidence="4 5" id="KW-0472">Membrane</keyword>
<dbReference type="PANTHER" id="PTHR12107:SF0">
    <property type="entry name" value="STARGAZIN (MAMMALIAN CALCIUM CHANNEL) HOMOLOG"/>
    <property type="match status" value="1"/>
</dbReference>
<dbReference type="AlphaFoldDB" id="A0A9P0CH01"/>
<protein>
    <recommendedName>
        <fullName evidence="8">Voltage-dependent calcium channel gamma-5 subunit</fullName>
    </recommendedName>
</protein>
<sequence length="430" mass="48765">MKMIKVQRSFSKASATEDEATPLGTLEATLSCLWILTPLSATLSLILIVTGMGTNQWMHTSEKMPNPAYNGTGDKEYLPKLTVSGLWTFCFTNPGESTYQCNPIEYFSEEAYSPDPNDSTLAIPYAVSKSIVFIFVGSAFVVIGYIVCILGQCLTTTARFTLIAGIIFIQTGLAMLCGLIMYIAVFKSEVGSKLRPRSQLQPPSFDYFYGFSFIIYVTGVVCTKFTGVFCVFSFINKTQYDWKRKWIIETPPVENYSHSHQYKERRRINSCTMHPDSYIDSNRSYIYPLTNHNHMSAVGYSSSYSNTLPCNLHPSQSNSLKDMSYFPDMFSPSSISYRFPHHLSTNNIDKFTTFQREASTFPRDPTTNTVSTTADVVCEYNEDYSPMHEQEFARFDLDQPFNVRTPSVASLCEKERRSYQSDTLRRTTPV</sequence>
<dbReference type="GO" id="GO:0051968">
    <property type="term" value="P:positive regulation of synaptic transmission, glutamatergic"/>
    <property type="evidence" value="ECO:0007669"/>
    <property type="project" value="TreeGrafter"/>
</dbReference>
<evidence type="ECO:0008006" key="8">
    <source>
        <dbReference type="Google" id="ProtNLM"/>
    </source>
</evidence>
<dbReference type="GO" id="GO:0099590">
    <property type="term" value="P:neurotransmitter receptor internalization"/>
    <property type="evidence" value="ECO:0007669"/>
    <property type="project" value="TreeGrafter"/>
</dbReference>
<gene>
    <name evidence="6" type="ORF">PSYICH_LOCUS2347</name>
</gene>
<reference evidence="6" key="1">
    <citation type="submission" date="2022-01" db="EMBL/GenBank/DDBJ databases">
        <authorList>
            <person name="King R."/>
        </authorList>
    </citation>
    <scope>NUCLEOTIDE SEQUENCE</scope>
</reference>
<dbReference type="GO" id="GO:0019226">
    <property type="term" value="P:transmission of nerve impulse"/>
    <property type="evidence" value="ECO:0007669"/>
    <property type="project" value="TreeGrafter"/>
</dbReference>
<feature type="transmembrane region" description="Helical" evidence="5">
    <location>
        <begin position="33"/>
        <end position="54"/>
    </location>
</feature>
<dbReference type="PANTHER" id="PTHR12107">
    <property type="entry name" value="VOLTAGE-DEPENDENT CALCIUM CHANNEL GAMMA SUBUNIT"/>
    <property type="match status" value="1"/>
</dbReference>
<dbReference type="GO" id="GO:0098970">
    <property type="term" value="P:postsynaptic neurotransmitter receptor diffusion trapping"/>
    <property type="evidence" value="ECO:0007669"/>
    <property type="project" value="TreeGrafter"/>
</dbReference>
<keyword evidence="7" id="KW-1185">Reference proteome</keyword>
<dbReference type="InterPro" id="IPR004031">
    <property type="entry name" value="PMP22/EMP/MP20/Claudin"/>
</dbReference>
<dbReference type="InterPro" id="IPR051072">
    <property type="entry name" value="CACNG_subunit"/>
</dbReference>
<dbReference type="GO" id="GO:0098839">
    <property type="term" value="C:postsynaptic density membrane"/>
    <property type="evidence" value="ECO:0007669"/>
    <property type="project" value="TreeGrafter"/>
</dbReference>
<dbReference type="GO" id="GO:0032281">
    <property type="term" value="C:AMPA glutamate receptor complex"/>
    <property type="evidence" value="ECO:0007669"/>
    <property type="project" value="TreeGrafter"/>
</dbReference>